<evidence type="ECO:0000313" key="2">
    <source>
        <dbReference type="EMBL" id="KAK3850347.1"/>
    </source>
</evidence>
<feature type="region of interest" description="Disordered" evidence="1">
    <location>
        <begin position="1"/>
        <end position="61"/>
    </location>
</feature>
<evidence type="ECO:0000313" key="3">
    <source>
        <dbReference type="Proteomes" id="UP001286313"/>
    </source>
</evidence>
<protein>
    <submittedName>
        <fullName evidence="2">Uncharacterized protein</fullName>
    </submittedName>
</protein>
<name>A0AAE1EFJ4_PETCI</name>
<dbReference type="EMBL" id="JAWQEG010008425">
    <property type="protein sequence ID" value="KAK3850347.1"/>
    <property type="molecule type" value="Genomic_DNA"/>
</dbReference>
<dbReference type="Proteomes" id="UP001286313">
    <property type="component" value="Unassembled WGS sequence"/>
</dbReference>
<feature type="region of interest" description="Disordered" evidence="1">
    <location>
        <begin position="98"/>
        <end position="150"/>
    </location>
</feature>
<evidence type="ECO:0000256" key="1">
    <source>
        <dbReference type="SAM" id="MobiDB-lite"/>
    </source>
</evidence>
<feature type="compositionally biased region" description="Basic and acidic residues" evidence="1">
    <location>
        <begin position="132"/>
        <end position="146"/>
    </location>
</feature>
<organism evidence="2 3">
    <name type="scientific">Petrolisthes cinctipes</name>
    <name type="common">Flat porcelain crab</name>
    <dbReference type="NCBI Taxonomy" id="88211"/>
    <lineage>
        <taxon>Eukaryota</taxon>
        <taxon>Metazoa</taxon>
        <taxon>Ecdysozoa</taxon>
        <taxon>Arthropoda</taxon>
        <taxon>Crustacea</taxon>
        <taxon>Multicrustacea</taxon>
        <taxon>Malacostraca</taxon>
        <taxon>Eumalacostraca</taxon>
        <taxon>Eucarida</taxon>
        <taxon>Decapoda</taxon>
        <taxon>Pleocyemata</taxon>
        <taxon>Anomura</taxon>
        <taxon>Galatheoidea</taxon>
        <taxon>Porcellanidae</taxon>
        <taxon>Petrolisthes</taxon>
    </lineage>
</organism>
<proteinExistence type="predicted"/>
<accession>A0AAE1EFJ4</accession>
<sequence>MWIKDKLGRRARRDPGSSGGGRLTSPALNWSEEDDMRVNMQSRAGQRARGKQGKGWRWRQEENGGRGGIVLVGKAGQSREYLGEGVVVEEGRRGAVQGVVGGGEKSRGCNGGGEGRTERHKRVSGKSHNIKHREEKSYQTREKTGETRSVCYSHSRSDITYNGYSSLPLSPTYPSPPHLYPTHHHATPTLLITSPPLPYSSPRHPYPTHHLPTPTLPITSPPLPYPLVSAYLPAHLTSVDTSLAGSTSSKKGHIHQKVASHHSMMKTELSANMSPTNKTFTAR</sequence>
<reference evidence="2" key="1">
    <citation type="submission" date="2023-10" db="EMBL/GenBank/DDBJ databases">
        <title>Genome assemblies of two species of porcelain crab, Petrolisthes cinctipes and Petrolisthes manimaculis (Anomura: Porcellanidae).</title>
        <authorList>
            <person name="Angst P."/>
        </authorList>
    </citation>
    <scope>NUCLEOTIDE SEQUENCE</scope>
    <source>
        <strain evidence="2">PB745_01</strain>
        <tissue evidence="2">Gill</tissue>
    </source>
</reference>
<feature type="compositionally biased region" description="Basic residues" evidence="1">
    <location>
        <begin position="118"/>
        <end position="131"/>
    </location>
</feature>
<keyword evidence="3" id="KW-1185">Reference proteome</keyword>
<feature type="compositionally biased region" description="Basic residues" evidence="1">
    <location>
        <begin position="46"/>
        <end position="57"/>
    </location>
</feature>
<feature type="compositionally biased region" description="Gly residues" evidence="1">
    <location>
        <begin position="99"/>
        <end position="114"/>
    </location>
</feature>
<dbReference type="AlphaFoldDB" id="A0AAE1EFJ4"/>
<gene>
    <name evidence="2" type="ORF">Pcinc_042944</name>
</gene>
<comment type="caution">
    <text evidence="2">The sequence shown here is derived from an EMBL/GenBank/DDBJ whole genome shotgun (WGS) entry which is preliminary data.</text>
</comment>